<dbReference type="InterPro" id="IPR002181">
    <property type="entry name" value="Fibrinogen_a/b/g_C_dom"/>
</dbReference>
<dbReference type="InterPro" id="IPR014716">
    <property type="entry name" value="Fibrinogen_a/b/g_C_1"/>
</dbReference>
<feature type="signal peptide" evidence="1">
    <location>
        <begin position="1"/>
        <end position="18"/>
    </location>
</feature>
<dbReference type="Proteomes" id="UP000075884">
    <property type="component" value="Unassembled WGS sequence"/>
</dbReference>
<dbReference type="GO" id="GO:0005615">
    <property type="term" value="C:extracellular space"/>
    <property type="evidence" value="ECO:0007669"/>
    <property type="project" value="TreeGrafter"/>
</dbReference>
<dbReference type="Gene3D" id="3.90.215.10">
    <property type="entry name" value="Gamma Fibrinogen, chain A, domain 1"/>
    <property type="match status" value="1"/>
</dbReference>
<dbReference type="EnsemblMetazoa" id="ADIR003597-RA">
    <property type="protein sequence ID" value="ADIR003597-PA"/>
    <property type="gene ID" value="ADIR003597"/>
</dbReference>
<feature type="chain" id="PRO_5008129440" evidence="1">
    <location>
        <begin position="19"/>
        <end position="334"/>
    </location>
</feature>
<accession>A0A182N7H3</accession>
<dbReference type="InterPro" id="IPR050373">
    <property type="entry name" value="Fibrinogen_C-term_domain"/>
</dbReference>
<dbReference type="CDD" id="cd00087">
    <property type="entry name" value="FReD"/>
    <property type="match status" value="1"/>
</dbReference>
<dbReference type="Pfam" id="PF00147">
    <property type="entry name" value="Fibrinogen_C"/>
    <property type="match status" value="1"/>
</dbReference>
<feature type="domain" description="Fibrinogen C-terminal" evidence="2">
    <location>
        <begin position="119"/>
        <end position="334"/>
    </location>
</feature>
<reference evidence="4" key="1">
    <citation type="submission" date="2013-03" db="EMBL/GenBank/DDBJ databases">
        <title>The Genome Sequence of Anopheles dirus WRAIR2.</title>
        <authorList>
            <consortium name="The Broad Institute Genomics Platform"/>
            <person name="Neafsey D.E."/>
            <person name="Walton C."/>
            <person name="Walker B."/>
            <person name="Young S.K."/>
            <person name="Zeng Q."/>
            <person name="Gargeya S."/>
            <person name="Fitzgerald M."/>
            <person name="Haas B."/>
            <person name="Abouelleil A."/>
            <person name="Allen A.W."/>
            <person name="Alvarado L."/>
            <person name="Arachchi H.M."/>
            <person name="Berlin A.M."/>
            <person name="Chapman S.B."/>
            <person name="Gainer-Dewar J."/>
            <person name="Goldberg J."/>
            <person name="Griggs A."/>
            <person name="Gujja S."/>
            <person name="Hansen M."/>
            <person name="Howarth C."/>
            <person name="Imamovic A."/>
            <person name="Ireland A."/>
            <person name="Larimer J."/>
            <person name="McCowan C."/>
            <person name="Murphy C."/>
            <person name="Pearson M."/>
            <person name="Poon T.W."/>
            <person name="Priest M."/>
            <person name="Roberts A."/>
            <person name="Saif S."/>
            <person name="Shea T."/>
            <person name="Sisk P."/>
            <person name="Sykes S."/>
            <person name="Wortman J."/>
            <person name="Nusbaum C."/>
            <person name="Birren B."/>
        </authorList>
    </citation>
    <scope>NUCLEOTIDE SEQUENCE [LARGE SCALE GENOMIC DNA]</scope>
    <source>
        <strain evidence="4">WRAIR2</strain>
    </source>
</reference>
<dbReference type="SMART" id="SM00186">
    <property type="entry name" value="FBG"/>
    <property type="match status" value="1"/>
</dbReference>
<proteinExistence type="predicted"/>
<evidence type="ECO:0000313" key="3">
    <source>
        <dbReference type="EnsemblMetazoa" id="ADIR003597-PA"/>
    </source>
</evidence>
<reference evidence="3" key="2">
    <citation type="submission" date="2020-05" db="UniProtKB">
        <authorList>
            <consortium name="EnsemblMetazoa"/>
        </authorList>
    </citation>
    <scope>IDENTIFICATION</scope>
    <source>
        <strain evidence="3">WRAIR2</strain>
    </source>
</reference>
<dbReference type="PANTHER" id="PTHR19143:SF327">
    <property type="entry name" value="FI21813P1-RELATED"/>
    <property type="match status" value="1"/>
</dbReference>
<evidence type="ECO:0000256" key="1">
    <source>
        <dbReference type="SAM" id="SignalP"/>
    </source>
</evidence>
<dbReference type="VEuPathDB" id="VectorBase:ADIR003597"/>
<dbReference type="SUPFAM" id="SSF56496">
    <property type="entry name" value="Fibrinogen C-terminal domain-like"/>
    <property type="match status" value="1"/>
</dbReference>
<dbReference type="InterPro" id="IPR036056">
    <property type="entry name" value="Fibrinogen-like_C"/>
</dbReference>
<organism evidence="3 4">
    <name type="scientific">Anopheles dirus</name>
    <dbReference type="NCBI Taxonomy" id="7168"/>
    <lineage>
        <taxon>Eukaryota</taxon>
        <taxon>Metazoa</taxon>
        <taxon>Ecdysozoa</taxon>
        <taxon>Arthropoda</taxon>
        <taxon>Hexapoda</taxon>
        <taxon>Insecta</taxon>
        <taxon>Pterygota</taxon>
        <taxon>Neoptera</taxon>
        <taxon>Endopterygota</taxon>
        <taxon>Diptera</taxon>
        <taxon>Nematocera</taxon>
        <taxon>Culicoidea</taxon>
        <taxon>Culicidae</taxon>
        <taxon>Anophelinae</taxon>
        <taxon>Anopheles</taxon>
    </lineage>
</organism>
<dbReference type="PROSITE" id="PS51406">
    <property type="entry name" value="FIBRINOGEN_C_2"/>
    <property type="match status" value="1"/>
</dbReference>
<dbReference type="PANTHER" id="PTHR19143">
    <property type="entry name" value="FIBRINOGEN/TENASCIN/ANGIOPOEITIN"/>
    <property type="match status" value="1"/>
</dbReference>
<evidence type="ECO:0000259" key="2">
    <source>
        <dbReference type="PROSITE" id="PS51406"/>
    </source>
</evidence>
<keyword evidence="4" id="KW-1185">Reference proteome</keyword>
<dbReference type="AlphaFoldDB" id="A0A182N7H3"/>
<name>A0A182N7H3_9DIPT</name>
<sequence length="334" mass="38528">MMLFLLLALSLSISSGYGEVLQHGGCGFGYEILLAKLVAIEERIIALEQRFEDVPTESTVRKYESLQKNSVTEKEEIYHSTIIPTEFSLYTTTDSITSVESKPPQYPLGIEPTPEQLRYGEDRIYSSCREVPSRVSGTFLIRLTKDDRLMNLLCDMQSVDAGWIVVQNRFNGSESFYRNWKDYETGFGNLNGEFWLGLERISSIVNDGRHWEIMFWLKNYQGLKQYAKFERFSLGNATDGYQIHQMWRYSGNAGDSISRHLGMKFTTYDRDNDLASFNCAKKHRGGWWYHKTCVTSNLNGMYGNTANEQFNSWITMKPIGWGLEATRIMIREVN</sequence>
<dbReference type="STRING" id="7168.A0A182N7H3"/>
<keyword evidence="1" id="KW-0732">Signal</keyword>
<evidence type="ECO:0000313" key="4">
    <source>
        <dbReference type="Proteomes" id="UP000075884"/>
    </source>
</evidence>
<protein>
    <submittedName>
        <fullName evidence="3">Fibrinogen C-terminal domain-containing protein</fullName>
    </submittedName>
</protein>